<accession>A0ACC3DMH9</accession>
<feature type="non-terminal residue" evidence="1">
    <location>
        <position position="214"/>
    </location>
</feature>
<proteinExistence type="predicted"/>
<evidence type="ECO:0000313" key="2">
    <source>
        <dbReference type="Proteomes" id="UP001186974"/>
    </source>
</evidence>
<dbReference type="Proteomes" id="UP001186974">
    <property type="component" value="Unassembled WGS sequence"/>
</dbReference>
<name>A0ACC3DMH9_9PEZI</name>
<evidence type="ECO:0000313" key="1">
    <source>
        <dbReference type="EMBL" id="KAK3077871.1"/>
    </source>
</evidence>
<reference evidence="1" key="1">
    <citation type="submission" date="2024-09" db="EMBL/GenBank/DDBJ databases">
        <title>Black Yeasts Isolated from many extreme environments.</title>
        <authorList>
            <person name="Coleine C."/>
            <person name="Stajich J.E."/>
            <person name="Selbmann L."/>
        </authorList>
    </citation>
    <scope>NUCLEOTIDE SEQUENCE</scope>
    <source>
        <strain evidence="1">CCFEE 5737</strain>
    </source>
</reference>
<keyword evidence="2" id="KW-1185">Reference proteome</keyword>
<comment type="caution">
    <text evidence="1">The sequence shown here is derived from an EMBL/GenBank/DDBJ whole genome shotgun (WGS) entry which is preliminary data.</text>
</comment>
<gene>
    <name evidence="1" type="ORF">LTS18_009037</name>
</gene>
<organism evidence="1 2">
    <name type="scientific">Coniosporium uncinatum</name>
    <dbReference type="NCBI Taxonomy" id="93489"/>
    <lineage>
        <taxon>Eukaryota</taxon>
        <taxon>Fungi</taxon>
        <taxon>Dikarya</taxon>
        <taxon>Ascomycota</taxon>
        <taxon>Pezizomycotina</taxon>
        <taxon>Dothideomycetes</taxon>
        <taxon>Dothideomycetes incertae sedis</taxon>
        <taxon>Coniosporium</taxon>
    </lineage>
</organism>
<dbReference type="EMBL" id="JAWDJW010002417">
    <property type="protein sequence ID" value="KAK3077871.1"/>
    <property type="molecule type" value="Genomic_DNA"/>
</dbReference>
<protein>
    <submittedName>
        <fullName evidence="1">Uncharacterized protein</fullName>
    </submittedName>
</protein>
<sequence length="214" mass="23199">MQIVIVGGGIAGFSAYLFLRKRFKSHPSLSSISIKIFESHNTSPTPEHVNATLEGQQGLASSSAIVGGGLATSPNGMRVLRDLDLGIHRAFTEQGFLCEHFTFKAARGFQLVKASTSDGRKPPEYSVSSSRHGLWDCLRKAVEPEAIVFKELSEIVKQQNGRLLLRFVKGGDEEADLVIGADGVRSAVKKAMFGEENDEKYAPRYEGLIGVGGF</sequence>